<dbReference type="PANTHER" id="PTHR42085">
    <property type="entry name" value="F-BOX DOMAIN-CONTAINING PROTEIN"/>
    <property type="match status" value="1"/>
</dbReference>
<evidence type="ECO:0000313" key="2">
    <source>
        <dbReference type="Proteomes" id="UP000799291"/>
    </source>
</evidence>
<dbReference type="Proteomes" id="UP000799291">
    <property type="component" value="Unassembled WGS sequence"/>
</dbReference>
<dbReference type="OrthoDB" id="4790878at2759"/>
<accession>A0A6G1IEL6</accession>
<reference evidence="1" key="1">
    <citation type="journal article" date="2020" name="Stud. Mycol.">
        <title>101 Dothideomycetes genomes: a test case for predicting lifestyles and emergence of pathogens.</title>
        <authorList>
            <person name="Haridas S."/>
            <person name="Albert R."/>
            <person name="Binder M."/>
            <person name="Bloem J."/>
            <person name="Labutti K."/>
            <person name="Salamov A."/>
            <person name="Andreopoulos B."/>
            <person name="Baker S."/>
            <person name="Barry K."/>
            <person name="Bills G."/>
            <person name="Bluhm B."/>
            <person name="Cannon C."/>
            <person name="Castanera R."/>
            <person name="Culley D."/>
            <person name="Daum C."/>
            <person name="Ezra D."/>
            <person name="Gonzalez J."/>
            <person name="Henrissat B."/>
            <person name="Kuo A."/>
            <person name="Liang C."/>
            <person name="Lipzen A."/>
            <person name="Lutzoni F."/>
            <person name="Magnuson J."/>
            <person name="Mondo S."/>
            <person name="Nolan M."/>
            <person name="Ohm R."/>
            <person name="Pangilinan J."/>
            <person name="Park H.-J."/>
            <person name="Ramirez L."/>
            <person name="Alfaro M."/>
            <person name="Sun H."/>
            <person name="Tritt A."/>
            <person name="Yoshinaga Y."/>
            <person name="Zwiers L.-H."/>
            <person name="Turgeon B."/>
            <person name="Goodwin S."/>
            <person name="Spatafora J."/>
            <person name="Crous P."/>
            <person name="Grigoriev I."/>
        </authorList>
    </citation>
    <scope>NUCLEOTIDE SEQUENCE</scope>
    <source>
        <strain evidence="1">CBS 122367</strain>
    </source>
</reference>
<dbReference type="EMBL" id="MU005633">
    <property type="protein sequence ID" value="KAF2676538.1"/>
    <property type="molecule type" value="Genomic_DNA"/>
</dbReference>
<name>A0A6G1IEL6_9PLEO</name>
<dbReference type="AlphaFoldDB" id="A0A6G1IEL6"/>
<dbReference type="PANTHER" id="PTHR42085:SF1">
    <property type="entry name" value="F-BOX DOMAIN-CONTAINING PROTEIN"/>
    <property type="match status" value="1"/>
</dbReference>
<protein>
    <submittedName>
        <fullName evidence="1">Uncharacterized protein</fullName>
    </submittedName>
</protein>
<organism evidence="1 2">
    <name type="scientific">Lentithecium fluviatile CBS 122367</name>
    <dbReference type="NCBI Taxonomy" id="1168545"/>
    <lineage>
        <taxon>Eukaryota</taxon>
        <taxon>Fungi</taxon>
        <taxon>Dikarya</taxon>
        <taxon>Ascomycota</taxon>
        <taxon>Pezizomycotina</taxon>
        <taxon>Dothideomycetes</taxon>
        <taxon>Pleosporomycetidae</taxon>
        <taxon>Pleosporales</taxon>
        <taxon>Massarineae</taxon>
        <taxon>Lentitheciaceae</taxon>
        <taxon>Lentithecium</taxon>
    </lineage>
</organism>
<evidence type="ECO:0000313" key="1">
    <source>
        <dbReference type="EMBL" id="KAF2676538.1"/>
    </source>
</evidence>
<keyword evidence="2" id="KW-1185">Reference proteome</keyword>
<proteinExistence type="predicted"/>
<sequence>MSSTGKRMHSEAPGSLSRYTKRVKYVKIPPKPRHDAPSPFLQLPGELRNRIYDHAFTEEDGLHVIELGGKYRLCITKLLMPRFTQDVEANQLQYVNKQLRTETKGYGLKLNSICFTTQDASKPSPIYTCLRFLRTLAPHWLQSLSHIHIQREELVTQAVAKRHSDKYYDFDSQARLIAICERNPHLNIHWACPGWALTDSVCRFLMESASVVHAYRGGDVLTGFNFPRWFPHIDAPWEPGVSTLDRVPNFKVYPWNVCEPTEDLEERVRMVFDFCADHNSALQARRSEVEAQVWSWFIEGA</sequence>
<gene>
    <name evidence="1" type="ORF">K458DRAFT_396844</name>
</gene>
<dbReference type="InterPro" id="IPR038883">
    <property type="entry name" value="AN11006-like"/>
</dbReference>